<dbReference type="InterPro" id="IPR000257">
    <property type="entry name" value="Uroporphyrinogen_deCOase"/>
</dbReference>
<dbReference type="GO" id="GO:0005829">
    <property type="term" value="C:cytosol"/>
    <property type="evidence" value="ECO:0007669"/>
    <property type="project" value="TreeGrafter"/>
</dbReference>
<dbReference type="NCBIfam" id="TIGR01464">
    <property type="entry name" value="hemE"/>
    <property type="match status" value="1"/>
</dbReference>
<evidence type="ECO:0000256" key="9">
    <source>
        <dbReference type="RuleBase" id="RU004169"/>
    </source>
</evidence>
<organism evidence="12 13">
    <name type="scientific">Paracoccus sulfuroxidans</name>
    <dbReference type="NCBI Taxonomy" id="384678"/>
    <lineage>
        <taxon>Bacteria</taxon>
        <taxon>Pseudomonadati</taxon>
        <taxon>Pseudomonadota</taxon>
        <taxon>Alphaproteobacteria</taxon>
        <taxon>Rhodobacterales</taxon>
        <taxon>Paracoccaceae</taxon>
        <taxon>Paracoccus</taxon>
    </lineage>
</organism>
<dbReference type="PROSITE" id="PS00907">
    <property type="entry name" value="UROD_2"/>
    <property type="match status" value="1"/>
</dbReference>
<comment type="caution">
    <text evidence="12">The sequence shown here is derived from an EMBL/GenBank/DDBJ whole genome shotgun (WGS) entry which is preliminary data.</text>
</comment>
<reference evidence="12 13" key="1">
    <citation type="journal article" date="2015" name="Stand. Genomic Sci.">
        <title>Genomic Encyclopedia of Bacterial and Archaeal Type Strains, Phase III: the genomes of soil and plant-associated and newly described type strains.</title>
        <authorList>
            <person name="Whitman W.B."/>
            <person name="Woyke T."/>
            <person name="Klenk H.P."/>
            <person name="Zhou Y."/>
            <person name="Lilburn T.G."/>
            <person name="Beck B.J."/>
            <person name="De Vos P."/>
            <person name="Vandamme P."/>
            <person name="Eisen J.A."/>
            <person name="Garrity G."/>
            <person name="Hugenholtz P."/>
            <person name="Kyrpides N.C."/>
        </authorList>
    </citation>
    <scope>NUCLEOTIDE SEQUENCE [LARGE SCALE GENOMIC DNA]</scope>
    <source>
        <strain evidence="12 13">CGMCC 1.5364</strain>
    </source>
</reference>
<evidence type="ECO:0000256" key="7">
    <source>
        <dbReference type="HAMAP-Rule" id="MF_00218"/>
    </source>
</evidence>
<gene>
    <name evidence="7" type="primary">hemE</name>
    <name evidence="12" type="ORF">IQ24_00027</name>
</gene>
<dbReference type="HAMAP" id="MF_00218">
    <property type="entry name" value="URO_D"/>
    <property type="match status" value="1"/>
</dbReference>
<dbReference type="PROSITE" id="PS00906">
    <property type="entry name" value="UROD_1"/>
    <property type="match status" value="1"/>
</dbReference>
<dbReference type="CDD" id="cd00717">
    <property type="entry name" value="URO-D"/>
    <property type="match status" value="1"/>
</dbReference>
<comment type="pathway">
    <text evidence="1 7 8">Porphyrin-containing compound metabolism; protoporphyrin-IX biosynthesis; coproporphyrinogen-III from 5-aminolevulinate: step 4/4.</text>
</comment>
<feature type="binding site" evidence="7">
    <location>
        <position position="151"/>
    </location>
    <ligand>
        <name>substrate</name>
    </ligand>
</feature>
<evidence type="ECO:0000259" key="10">
    <source>
        <dbReference type="PROSITE" id="PS00906"/>
    </source>
</evidence>
<dbReference type="SUPFAM" id="SSF51726">
    <property type="entry name" value="UROD/MetE-like"/>
    <property type="match status" value="1"/>
</dbReference>
<protein>
    <recommendedName>
        <fullName evidence="3 7">Uroporphyrinogen decarboxylase</fullName>
        <shortName evidence="7">UPD</shortName>
        <shortName evidence="7">URO-D</shortName>
        <ecNumber evidence="3 7">4.1.1.37</ecNumber>
    </recommendedName>
</protein>
<dbReference type="EC" id="4.1.1.37" evidence="3 7"/>
<dbReference type="InterPro" id="IPR038071">
    <property type="entry name" value="UROD/MetE-like_sf"/>
</dbReference>
<proteinExistence type="inferred from homology"/>
<dbReference type="EMBL" id="VLKU01000001">
    <property type="protein sequence ID" value="TWI37896.1"/>
    <property type="molecule type" value="Genomic_DNA"/>
</dbReference>
<dbReference type="UniPathway" id="UPA00251">
    <property type="reaction ID" value="UER00321"/>
</dbReference>
<dbReference type="GO" id="GO:0019353">
    <property type="term" value="P:protoporphyrinogen IX biosynthetic process from glutamate"/>
    <property type="evidence" value="ECO:0007669"/>
    <property type="project" value="TreeGrafter"/>
</dbReference>
<evidence type="ECO:0000256" key="1">
    <source>
        <dbReference type="ARBA" id="ARBA00004804"/>
    </source>
</evidence>
<dbReference type="PANTHER" id="PTHR21091:SF169">
    <property type="entry name" value="UROPORPHYRINOGEN DECARBOXYLASE"/>
    <property type="match status" value="1"/>
</dbReference>
<evidence type="ECO:0000256" key="5">
    <source>
        <dbReference type="ARBA" id="ARBA00023239"/>
    </source>
</evidence>
<feature type="binding site" evidence="7">
    <location>
        <begin position="24"/>
        <end position="28"/>
    </location>
    <ligand>
        <name>substrate</name>
    </ligand>
</feature>
<evidence type="ECO:0000256" key="3">
    <source>
        <dbReference type="ARBA" id="ARBA00012288"/>
    </source>
</evidence>
<keyword evidence="5 7" id="KW-0456">Lyase</keyword>
<comment type="subcellular location">
    <subcellularLocation>
        <location evidence="7">Cytoplasm</location>
    </subcellularLocation>
</comment>
<evidence type="ECO:0000313" key="13">
    <source>
        <dbReference type="Proteomes" id="UP000316225"/>
    </source>
</evidence>
<evidence type="ECO:0000256" key="2">
    <source>
        <dbReference type="ARBA" id="ARBA00009935"/>
    </source>
</evidence>
<keyword evidence="13" id="KW-1185">Reference proteome</keyword>
<sequence length="342" mass="37087">MSDKTILRALAGERQAVPPVWMMRQAGRYLPEYRATRAQAGDFLSLCYNPELAAEVTLQPIRRYGFDAAILFADILLLPQALGADVWFVTGEGPRLSTITDAAGVAALKPVEAIHETLSPVYETVRILSRELPRETTLIGFAGAPWTVATYMIAGRGTPDQGPAHAMKAADRVAFSALIDRIAEGTIEYLSAQIEAGAEVIKLFDSWAGSLRGQDFDDFALAPARRIIQALKARHPDVPVIAFPREARERYVGFARAVGADCVALDNSVDAEWAAANVQTDGCVQGNLNPRLLVEGGPELEHETRRIVEAFQGGPHIFNLGHGITPDADPDNVHRMLAAIRG</sequence>
<dbReference type="Gene3D" id="3.20.20.210">
    <property type="match status" value="1"/>
</dbReference>
<feature type="domain" description="Uroporphyrinogen decarboxylase (URO-D)" evidence="10">
    <location>
        <begin position="19"/>
        <end position="28"/>
    </location>
</feature>
<comment type="catalytic activity">
    <reaction evidence="7 8">
        <text>uroporphyrinogen III + 4 H(+) = coproporphyrinogen III + 4 CO2</text>
        <dbReference type="Rhea" id="RHEA:19865"/>
        <dbReference type="ChEBI" id="CHEBI:15378"/>
        <dbReference type="ChEBI" id="CHEBI:16526"/>
        <dbReference type="ChEBI" id="CHEBI:57308"/>
        <dbReference type="ChEBI" id="CHEBI:57309"/>
        <dbReference type="EC" id="4.1.1.37"/>
    </reaction>
</comment>
<evidence type="ECO:0000256" key="6">
    <source>
        <dbReference type="ARBA" id="ARBA00023244"/>
    </source>
</evidence>
<dbReference type="RefSeq" id="WP_145395687.1">
    <property type="nucleotide sequence ID" value="NZ_VLKU01000001.1"/>
</dbReference>
<keyword evidence="6 7" id="KW-0627">Porphyrin biosynthesis</keyword>
<feature type="binding site" evidence="7">
    <location>
        <position position="322"/>
    </location>
    <ligand>
        <name>substrate</name>
    </ligand>
</feature>
<evidence type="ECO:0000313" key="12">
    <source>
        <dbReference type="EMBL" id="TWI37896.1"/>
    </source>
</evidence>
<comment type="caution">
    <text evidence="7">Lacks conserved residue(s) required for the propagation of feature annotation.</text>
</comment>
<name>A0A562P1N4_9RHOB</name>
<comment type="similarity">
    <text evidence="2 7 9">Belongs to the uroporphyrinogen decarboxylase family.</text>
</comment>
<keyword evidence="4 7" id="KW-0210">Decarboxylase</keyword>
<feature type="domain" description="Uroporphyrinogen decarboxylase (URO-D)" evidence="11">
    <location>
        <begin position="139"/>
        <end position="155"/>
    </location>
</feature>
<comment type="function">
    <text evidence="7">Catalyzes the decarboxylation of four acetate groups of uroporphyrinogen-III to yield coproporphyrinogen-III.</text>
</comment>
<evidence type="ECO:0000256" key="8">
    <source>
        <dbReference type="RuleBase" id="RU000554"/>
    </source>
</evidence>
<evidence type="ECO:0000256" key="4">
    <source>
        <dbReference type="ARBA" id="ARBA00022793"/>
    </source>
</evidence>
<keyword evidence="7" id="KW-0963">Cytoplasm</keyword>
<accession>A0A562P1N4</accession>
<dbReference type="Pfam" id="PF01208">
    <property type="entry name" value="URO-D"/>
    <property type="match status" value="1"/>
</dbReference>
<dbReference type="InterPro" id="IPR006361">
    <property type="entry name" value="Uroporphyrinogen_deCO2ase_HemE"/>
</dbReference>
<comment type="subunit">
    <text evidence="7">Homodimer.</text>
</comment>
<dbReference type="OrthoDB" id="9806656at2"/>
<evidence type="ECO:0000259" key="11">
    <source>
        <dbReference type="PROSITE" id="PS00907"/>
    </source>
</evidence>
<feature type="binding site" evidence="7">
    <location>
        <position position="206"/>
    </location>
    <ligand>
        <name>substrate</name>
    </ligand>
</feature>
<dbReference type="AlphaFoldDB" id="A0A562P1N4"/>
<feature type="binding site" evidence="7">
    <location>
        <position position="74"/>
    </location>
    <ligand>
        <name>substrate</name>
    </ligand>
</feature>
<feature type="site" description="Transition state stabilizer" evidence="7">
    <location>
        <position position="74"/>
    </location>
</feature>
<dbReference type="PANTHER" id="PTHR21091">
    <property type="entry name" value="METHYLTETRAHYDROFOLATE:HOMOCYSTEINE METHYLTRANSFERASE RELATED"/>
    <property type="match status" value="1"/>
</dbReference>
<dbReference type="GO" id="GO:0004853">
    <property type="term" value="F:uroporphyrinogen decarboxylase activity"/>
    <property type="evidence" value="ECO:0007669"/>
    <property type="project" value="UniProtKB-UniRule"/>
</dbReference>
<dbReference type="Proteomes" id="UP000316225">
    <property type="component" value="Unassembled WGS sequence"/>
</dbReference>